<evidence type="ECO:0000313" key="2">
    <source>
        <dbReference type="Proteomes" id="UP000034845"/>
    </source>
</evidence>
<accession>A0A0G0ME22</accession>
<dbReference type="Proteomes" id="UP000034845">
    <property type="component" value="Unassembled WGS sequence"/>
</dbReference>
<dbReference type="EMBL" id="LBWF01000004">
    <property type="protein sequence ID" value="KKR02319.1"/>
    <property type="molecule type" value="Genomic_DNA"/>
</dbReference>
<reference evidence="1 2" key="1">
    <citation type="journal article" date="2015" name="Nature">
        <title>rRNA introns, odd ribosomes, and small enigmatic genomes across a large radiation of phyla.</title>
        <authorList>
            <person name="Brown C.T."/>
            <person name="Hug L.A."/>
            <person name="Thomas B.C."/>
            <person name="Sharon I."/>
            <person name="Castelle C.J."/>
            <person name="Singh A."/>
            <person name="Wilkins M.J."/>
            <person name="Williams K.H."/>
            <person name="Banfield J.F."/>
        </authorList>
    </citation>
    <scope>NUCLEOTIDE SEQUENCE [LARGE SCALE GENOMIC DNA]</scope>
    <source>
        <strain evidence="2">GW2011_GWA1_39_13</strain>
    </source>
</reference>
<evidence type="ECO:0000313" key="1">
    <source>
        <dbReference type="EMBL" id="KKR02319.1"/>
    </source>
</evidence>
<proteinExistence type="predicted"/>
<comment type="caution">
    <text evidence="1">The sequence shown here is derived from an EMBL/GenBank/DDBJ whole genome shotgun (WGS) entry which is preliminary data.</text>
</comment>
<sequence>MLTKKEIFKTQANFIKQAAELIEERAKAIEKIEKEAKYNIEFESEKKAAIGIFKVRSIRLCRDTLLYIANEVIRDDPKIGFFLLPHARTILDVYARFIHLLENCSDEDKQALVCIAYQLLLPKYIDSEIEYQKTFNLYKKFFKQTNSNFPTDLASYSKTWVKNNNLNFADMRSLLTTNNIKKYSLNVNSVFGVEETYRIYSGFSEFLHGNPYYYNESPHNERFWVVSICLSMTAFLIELIDLHTLHKRNPRDFRVWLEEVKKNKADFIKLWRSNVIPPP</sequence>
<name>A0A0G0ME22_YANXG</name>
<protein>
    <submittedName>
        <fullName evidence="1">Uncharacterized protein</fullName>
    </submittedName>
</protein>
<gene>
    <name evidence="1" type="ORF">UT29_C0004G0012</name>
</gene>
<organism evidence="1 2">
    <name type="scientific">Yanofskybacteria sp. (strain GW2011_GWA1_39_13)</name>
    <dbReference type="NCBI Taxonomy" id="1619019"/>
    <lineage>
        <taxon>Bacteria</taxon>
        <taxon>Candidatus Yanofskyibacteriota</taxon>
    </lineage>
</organism>
<dbReference type="AlphaFoldDB" id="A0A0G0ME22"/>